<comment type="caution">
    <text evidence="1">The sequence shown here is derived from an EMBL/GenBank/DDBJ whole genome shotgun (WGS) entry which is preliminary data.</text>
</comment>
<dbReference type="AlphaFoldDB" id="A0A7C4XUZ6"/>
<name>A0A7C4XUZ6_9BACT</name>
<accession>A0A7C4XUZ6</accession>
<organism evidence="1">
    <name type="scientific">Caldisericum exile</name>
    <dbReference type="NCBI Taxonomy" id="693075"/>
    <lineage>
        <taxon>Bacteria</taxon>
        <taxon>Pseudomonadati</taxon>
        <taxon>Caldisericota/Cryosericota group</taxon>
        <taxon>Caldisericota</taxon>
        <taxon>Caldisericia</taxon>
        <taxon>Caldisericales</taxon>
        <taxon>Caldisericaceae</taxon>
        <taxon>Caldisericum</taxon>
    </lineage>
</organism>
<sequence>MDIFEKKFKLLERFTNFKEIDFKELLSIRGFKDFTFKEPQDIGASHIFNELSKYYIRRLLSDFYVYKILEKGEVWNLCSKWKVEKSFLDQLLEGGVLSRETNGYSVSYDFDLLVESFIARFLKERFNIESILNVKLKELKNGGDIDILGKWKLELLIIELKESPPNNISLTDLKITFERFRNIKPDLFILLIDTTLSIKRNILDNLSITYGISPAKLREGVYKIYENAFVVTAKRDMLSNIGYVIERKFL</sequence>
<dbReference type="EMBL" id="DTHV01000153">
    <property type="protein sequence ID" value="HGW60798.1"/>
    <property type="molecule type" value="Genomic_DNA"/>
</dbReference>
<proteinExistence type="predicted"/>
<reference evidence="1" key="1">
    <citation type="journal article" date="2020" name="mSystems">
        <title>Genome- and Community-Level Interaction Insights into Carbon Utilization and Element Cycling Functions of Hydrothermarchaeota in Hydrothermal Sediment.</title>
        <authorList>
            <person name="Zhou Z."/>
            <person name="Liu Y."/>
            <person name="Xu W."/>
            <person name="Pan J."/>
            <person name="Luo Z.H."/>
            <person name="Li M."/>
        </authorList>
    </citation>
    <scope>NUCLEOTIDE SEQUENCE [LARGE SCALE GENOMIC DNA]</scope>
    <source>
        <strain evidence="1">SpSt-794</strain>
    </source>
</reference>
<protein>
    <submittedName>
        <fullName evidence="1">Uncharacterized protein</fullName>
    </submittedName>
</protein>
<gene>
    <name evidence="1" type="ORF">ENV82_05160</name>
</gene>
<evidence type="ECO:0000313" key="1">
    <source>
        <dbReference type="EMBL" id="HGW60798.1"/>
    </source>
</evidence>